<dbReference type="PANTHER" id="PTHR45639:SF4">
    <property type="entry name" value="HSC70CB, ISOFORM G"/>
    <property type="match status" value="1"/>
</dbReference>
<sequence>MSVIGIDFGNEGCYVAAARSGGIETLANDYSLRATPSFVAFDGKKRIIGVAAKNQQVTNMKNTVGGFKRLLGRKFNDPHVQHELKSIPARVESRNDGSIGIKVNYLNEDQHFSPEQLTAMLFTKLKETSAAAMQTQVNDCVITCPVFFTNAERQALLDAAQIAGLNVLRLMNETTATALAYGFYKNDLFEEKPRNVIFVDFGHSALQVSACVFTKGKLKMLASSWDQIGGRDIDLALADYFTTEFLERYKINAKTNARANLRLLTEIEKLKKQMSANSTKLPLNIECFLDDVDVSSSMQRSQMEELCAPVLQRVEQTFKKLLVESKLSLDDIHSVEIVGGSTRIPSVKQLIEQVFNKPASTTLNQDEAVSRGAALQCAIMSPAVRVREFGVTDIQNYAVKVLWEGDGTSSNGEVEIFPQFHPSPFSRLVTIARKSPFVASIVYGQQVPYPDQTIGTWKIKDVKPTERGESQDVKLKVRINQNGIVLISSAVLVDRKEQEEAAAASEQAAADDKNAGEQAGPNASEQAEAQPEAYFENEDDNNTSTASSPGGQGWAQRVKGWFGSGNDKTKKKTKKDIELPMEPITHGFEPTVLTSYAQQEAKMIGNDQKETERIDAKNALEEFVYDMRNKLQGGPLERYVVESERESIVAQLNDLENWLYEDGEDCDRETYTNRLTALLQKTDPIKLRAHDYEQCPAVFEELKNSIAVARQAVAEFRKGVPKYDHLTETEFINIAETADKAQKWLDSNLSKFTQSSRTADSPVTLQALRHEVHSLNTCVNSVITRAKPKPAAKTTTPPKDAAEQNGSDPTATGDKMDVDNNGQNVGGNTPSDAAMDVE</sequence>
<dbReference type="FunFam" id="3.30.30.30:FF:000002">
    <property type="entry name" value="Heat shock 70 kDa protein 4"/>
    <property type="match status" value="1"/>
</dbReference>
<feature type="compositionally biased region" description="Low complexity" evidence="4">
    <location>
        <begin position="789"/>
        <end position="799"/>
    </location>
</feature>
<dbReference type="GO" id="GO:0140662">
    <property type="term" value="F:ATP-dependent protein folding chaperone"/>
    <property type="evidence" value="ECO:0007669"/>
    <property type="project" value="InterPro"/>
</dbReference>
<dbReference type="CTD" id="136035182"/>
<dbReference type="RefSeq" id="XP_023173116.2">
    <property type="nucleotide sequence ID" value="XM_023317348.2"/>
</dbReference>
<evidence type="ECO:0000256" key="2">
    <source>
        <dbReference type="ARBA" id="ARBA00022741"/>
    </source>
</evidence>
<keyword evidence="2" id="KW-0547">Nucleotide-binding</keyword>
<dbReference type="Proteomes" id="UP000504633">
    <property type="component" value="Unplaced"/>
</dbReference>
<dbReference type="Gene3D" id="1.20.1270.10">
    <property type="match status" value="1"/>
</dbReference>
<dbReference type="GeneID" id="111600965"/>
<dbReference type="AlphaFoldDB" id="A0A6J1LXR2"/>
<dbReference type="GO" id="GO:0005634">
    <property type="term" value="C:nucleus"/>
    <property type="evidence" value="ECO:0007669"/>
    <property type="project" value="TreeGrafter"/>
</dbReference>
<dbReference type="FunFam" id="3.30.420.40:FF:000171">
    <property type="entry name" value="Heat shock 70 kDa protein 4"/>
    <property type="match status" value="1"/>
</dbReference>
<feature type="compositionally biased region" description="Low complexity" evidence="4">
    <location>
        <begin position="819"/>
        <end position="828"/>
    </location>
</feature>
<dbReference type="OrthoDB" id="434160at2759"/>
<dbReference type="PANTHER" id="PTHR45639">
    <property type="entry name" value="HSC70CB, ISOFORM G-RELATED"/>
    <property type="match status" value="1"/>
</dbReference>
<dbReference type="FunFam" id="3.30.420.40:FF:000495">
    <property type="entry name" value="Heat shock protein 4b"/>
    <property type="match status" value="1"/>
</dbReference>
<dbReference type="GO" id="GO:0005829">
    <property type="term" value="C:cytosol"/>
    <property type="evidence" value="ECO:0007669"/>
    <property type="project" value="TreeGrafter"/>
</dbReference>
<reference evidence="6 7" key="1">
    <citation type="submission" date="2025-04" db="UniProtKB">
        <authorList>
            <consortium name="RefSeq"/>
        </authorList>
    </citation>
    <scope>IDENTIFICATION</scope>
    <source>
        <strain evidence="6 7">15085-1641.00</strain>
        <tissue evidence="6 7">Whole body</tissue>
    </source>
</reference>
<organism evidence="5 6">
    <name type="scientific">Drosophila hydei</name>
    <name type="common">Fruit fly</name>
    <dbReference type="NCBI Taxonomy" id="7224"/>
    <lineage>
        <taxon>Eukaryota</taxon>
        <taxon>Metazoa</taxon>
        <taxon>Ecdysozoa</taxon>
        <taxon>Arthropoda</taxon>
        <taxon>Hexapoda</taxon>
        <taxon>Insecta</taxon>
        <taxon>Pterygota</taxon>
        <taxon>Neoptera</taxon>
        <taxon>Endopterygota</taxon>
        <taxon>Diptera</taxon>
        <taxon>Brachycera</taxon>
        <taxon>Muscomorpha</taxon>
        <taxon>Ephydroidea</taxon>
        <taxon>Drosophilidae</taxon>
        <taxon>Drosophila</taxon>
    </lineage>
</organism>
<evidence type="ECO:0000256" key="4">
    <source>
        <dbReference type="SAM" id="MobiDB-lite"/>
    </source>
</evidence>
<dbReference type="PROSITE" id="PS01036">
    <property type="entry name" value="HSP70_3"/>
    <property type="match status" value="1"/>
</dbReference>
<dbReference type="InterPro" id="IPR029047">
    <property type="entry name" value="HSP70_peptide-bd_sf"/>
</dbReference>
<comment type="similarity">
    <text evidence="1">Belongs to the heat shock protein 70 family.</text>
</comment>
<name>A0A6J1LXR2_DROHY</name>
<dbReference type="InterPro" id="IPR013126">
    <property type="entry name" value="Hsp_70_fam"/>
</dbReference>
<feature type="region of interest" description="Disordered" evidence="4">
    <location>
        <begin position="786"/>
        <end position="838"/>
    </location>
</feature>
<evidence type="ECO:0000313" key="7">
    <source>
        <dbReference type="RefSeq" id="XP_030081858.1"/>
    </source>
</evidence>
<evidence type="ECO:0000256" key="1">
    <source>
        <dbReference type="ARBA" id="ARBA00007381"/>
    </source>
</evidence>
<evidence type="ECO:0000313" key="5">
    <source>
        <dbReference type="Proteomes" id="UP000504633"/>
    </source>
</evidence>
<protein>
    <submittedName>
        <fullName evidence="6">Heat shock 70 kDa protein 4 isoform X2</fullName>
    </submittedName>
    <submittedName>
        <fullName evidence="7">Heat shock 70 kDa protein 4-like isoform X2</fullName>
    </submittedName>
</protein>
<dbReference type="Gene3D" id="2.60.34.10">
    <property type="entry name" value="Substrate Binding Domain Of DNAk, Chain A, domain 1"/>
    <property type="match status" value="1"/>
</dbReference>
<dbReference type="GO" id="GO:0005524">
    <property type="term" value="F:ATP binding"/>
    <property type="evidence" value="ECO:0007669"/>
    <property type="project" value="UniProtKB-KW"/>
</dbReference>
<proteinExistence type="inferred from homology"/>
<dbReference type="Gene3D" id="3.30.30.30">
    <property type="match status" value="1"/>
</dbReference>
<dbReference type="CDD" id="cd10228">
    <property type="entry name" value="ASKHA_NBD_HSP70_HSPA4_like"/>
    <property type="match status" value="1"/>
</dbReference>
<dbReference type="SUPFAM" id="SSF100934">
    <property type="entry name" value="Heat shock protein 70kD (HSP70), C-terminal subdomain"/>
    <property type="match status" value="1"/>
</dbReference>
<dbReference type="PRINTS" id="PR00301">
    <property type="entry name" value="HEATSHOCK70"/>
</dbReference>
<dbReference type="SUPFAM" id="SSF53067">
    <property type="entry name" value="Actin-like ATPase domain"/>
    <property type="match status" value="2"/>
</dbReference>
<keyword evidence="6" id="KW-0346">Stress response</keyword>
<dbReference type="RefSeq" id="XP_030081858.1">
    <property type="nucleotide sequence ID" value="XM_030225998.1"/>
</dbReference>
<dbReference type="SUPFAM" id="SSF100920">
    <property type="entry name" value="Heat shock protein 70kD (HSP70), peptide-binding domain"/>
    <property type="match status" value="1"/>
</dbReference>
<dbReference type="InterPro" id="IPR029048">
    <property type="entry name" value="HSP70_C_sf"/>
</dbReference>
<dbReference type="Gene3D" id="3.90.640.10">
    <property type="entry name" value="Actin, Chain A, domain 4"/>
    <property type="match status" value="1"/>
</dbReference>
<evidence type="ECO:0000256" key="3">
    <source>
        <dbReference type="ARBA" id="ARBA00022840"/>
    </source>
</evidence>
<evidence type="ECO:0000313" key="6">
    <source>
        <dbReference type="RefSeq" id="XP_023173116.2"/>
    </source>
</evidence>
<dbReference type="Gene3D" id="3.30.420.40">
    <property type="match status" value="2"/>
</dbReference>
<keyword evidence="3" id="KW-0067">ATP-binding</keyword>
<dbReference type="Pfam" id="PF00012">
    <property type="entry name" value="HSP70"/>
    <property type="match status" value="1"/>
</dbReference>
<dbReference type="FunFam" id="3.90.640.10:FF:000004">
    <property type="entry name" value="Heat shock 70 kDa protein 4"/>
    <property type="match status" value="1"/>
</dbReference>
<gene>
    <name evidence="6" type="primary">LOC111600965</name>
    <name evidence="7" type="synonym">LOC115483749</name>
</gene>
<accession>A0A6J1LXR2</accession>
<dbReference type="FunFam" id="1.20.1270.10:FF:000002">
    <property type="entry name" value="Heat shock 70 kDa protein 4"/>
    <property type="match status" value="1"/>
</dbReference>
<dbReference type="InterPro" id="IPR018181">
    <property type="entry name" value="Heat_shock_70_CS"/>
</dbReference>
<dbReference type="InterPro" id="IPR043129">
    <property type="entry name" value="ATPase_NBD"/>
</dbReference>
<feature type="region of interest" description="Disordered" evidence="4">
    <location>
        <begin position="502"/>
        <end position="576"/>
    </location>
</feature>
<keyword evidence="5" id="KW-1185">Reference proteome</keyword>